<gene>
    <name evidence="2" type="ORF">F4556_006764</name>
</gene>
<dbReference type="EMBL" id="JACHJR010000001">
    <property type="protein sequence ID" value="MBB4951229.1"/>
    <property type="molecule type" value="Genomic_DNA"/>
</dbReference>
<accession>A0A7W7SIQ9</accession>
<feature type="compositionally biased region" description="Low complexity" evidence="1">
    <location>
        <begin position="1"/>
        <end position="15"/>
    </location>
</feature>
<organism evidence="2 3">
    <name type="scientific">Kitasatospora gansuensis</name>
    <dbReference type="NCBI Taxonomy" id="258050"/>
    <lineage>
        <taxon>Bacteria</taxon>
        <taxon>Bacillati</taxon>
        <taxon>Actinomycetota</taxon>
        <taxon>Actinomycetes</taxon>
        <taxon>Kitasatosporales</taxon>
        <taxon>Streptomycetaceae</taxon>
        <taxon>Kitasatospora</taxon>
    </lineage>
</organism>
<comment type="caution">
    <text evidence="2">The sequence shown here is derived from an EMBL/GenBank/DDBJ whole genome shotgun (WGS) entry which is preliminary data.</text>
</comment>
<proteinExistence type="predicted"/>
<keyword evidence="3" id="KW-1185">Reference proteome</keyword>
<dbReference type="AlphaFoldDB" id="A0A7W7SIQ9"/>
<sequence>MLSSGGAAARTAVTRRSARRRGGATRASVAPASNVGDVPGDGCRARSRAASGAGPSPGPGPGLGAWPSATRGTGPHWVVCPCAGRAPTPASSGAACSPRRRAWERSLLRPPSPARSTALGSTDRSRASTPRPPTGCRHRVPLSPASRPGRKPRDRGLPAMGDPGSSSSLRAPGPARLRRPRRVCGCWAACTYPARRAPANQSVRPLPTAIVSVTGVAGA</sequence>
<feature type="region of interest" description="Disordered" evidence="1">
    <location>
        <begin position="103"/>
        <end position="175"/>
    </location>
</feature>
<dbReference type="Proteomes" id="UP000573327">
    <property type="component" value="Unassembled WGS sequence"/>
</dbReference>
<evidence type="ECO:0000256" key="1">
    <source>
        <dbReference type="SAM" id="MobiDB-lite"/>
    </source>
</evidence>
<feature type="region of interest" description="Disordered" evidence="1">
    <location>
        <begin position="1"/>
        <end position="71"/>
    </location>
</feature>
<evidence type="ECO:0000313" key="2">
    <source>
        <dbReference type="EMBL" id="MBB4951229.1"/>
    </source>
</evidence>
<protein>
    <submittedName>
        <fullName evidence="2">Uncharacterized protein</fullName>
    </submittedName>
</protein>
<evidence type="ECO:0000313" key="3">
    <source>
        <dbReference type="Proteomes" id="UP000573327"/>
    </source>
</evidence>
<name>A0A7W7SIQ9_9ACTN</name>
<reference evidence="2 3" key="1">
    <citation type="submission" date="2020-08" db="EMBL/GenBank/DDBJ databases">
        <title>Sequencing the genomes of 1000 actinobacteria strains.</title>
        <authorList>
            <person name="Klenk H.-P."/>
        </authorList>
    </citation>
    <scope>NUCLEOTIDE SEQUENCE [LARGE SCALE GENOMIC DNA]</scope>
    <source>
        <strain evidence="2 3">DSM 44786</strain>
    </source>
</reference>